<sequence>MSPVSDRPVTVVGATGYLGRYLVAELDARGHRVRAVVRDPGRARQPGPYGAPPLIGAHTELVRADVTEPGRITGLLAGSGRVFSALGVTRQKASPWDVDFLANLAVLREAERTGVESMLYVGAIGMEHGTSLVARSKTAFAAALESSPVPGWIVNPSAYFSDMSSTVDLARRGVFLLPPDPGIRLNPIHGADLAAFCVDLSEGPAGPGTGRVEVGGPDVLTAREVVRIAADAAGTDPCTLRIPRRLLDGMVWTAGRVSDRHGNLARFFAESMTRDAVSRCTGTRHLADWFADLT</sequence>
<evidence type="ECO:0000313" key="3">
    <source>
        <dbReference type="Proteomes" id="UP001081709"/>
    </source>
</evidence>
<dbReference type="Proteomes" id="UP001081709">
    <property type="component" value="Unassembled WGS sequence"/>
</dbReference>
<dbReference type="Gene3D" id="3.40.50.720">
    <property type="entry name" value="NAD(P)-binding Rossmann-like Domain"/>
    <property type="match status" value="1"/>
</dbReference>
<evidence type="ECO:0000313" key="2">
    <source>
        <dbReference type="EMBL" id="MCX7445588.1"/>
    </source>
</evidence>
<dbReference type="Pfam" id="PF13460">
    <property type="entry name" value="NAD_binding_10"/>
    <property type="match status" value="1"/>
</dbReference>
<feature type="domain" description="NAD(P)-binding" evidence="1">
    <location>
        <begin position="13"/>
        <end position="200"/>
    </location>
</feature>
<evidence type="ECO:0000259" key="1">
    <source>
        <dbReference type="Pfam" id="PF13460"/>
    </source>
</evidence>
<dbReference type="SUPFAM" id="SSF51735">
    <property type="entry name" value="NAD(P)-binding Rossmann-fold domains"/>
    <property type="match status" value="1"/>
</dbReference>
<dbReference type="RefSeq" id="WP_267186748.1">
    <property type="nucleotide sequence ID" value="NZ_JAPMKV010000006.1"/>
</dbReference>
<reference evidence="2" key="1">
    <citation type="submission" date="2022-11" db="EMBL/GenBank/DDBJ databases">
        <title>Corynebacterium sp. isolated from Penguins.</title>
        <authorList>
            <person name="Sedlar K."/>
            <person name="Svec P."/>
        </authorList>
    </citation>
    <scope>NUCLEOTIDE SEQUENCE</scope>
    <source>
        <strain evidence="2">P7003</strain>
    </source>
</reference>
<dbReference type="InterPro" id="IPR016040">
    <property type="entry name" value="NAD(P)-bd_dom"/>
</dbReference>
<proteinExistence type="predicted"/>
<dbReference type="InterPro" id="IPR036291">
    <property type="entry name" value="NAD(P)-bd_dom_sf"/>
</dbReference>
<gene>
    <name evidence="2" type="ORF">OS125_10085</name>
</gene>
<organism evidence="2 3">
    <name type="scientific">Corynebacterium pygosceleis</name>
    <dbReference type="NCBI Taxonomy" id="2800406"/>
    <lineage>
        <taxon>Bacteria</taxon>
        <taxon>Bacillati</taxon>
        <taxon>Actinomycetota</taxon>
        <taxon>Actinomycetes</taxon>
        <taxon>Mycobacteriales</taxon>
        <taxon>Corynebacteriaceae</taxon>
        <taxon>Corynebacterium</taxon>
    </lineage>
</organism>
<protein>
    <submittedName>
        <fullName evidence="2">NAD(P)H-binding protein</fullName>
    </submittedName>
</protein>
<comment type="caution">
    <text evidence="2">The sequence shown here is derived from an EMBL/GenBank/DDBJ whole genome shotgun (WGS) entry which is preliminary data.</text>
</comment>
<dbReference type="EMBL" id="JAPMKV010000006">
    <property type="protein sequence ID" value="MCX7445588.1"/>
    <property type="molecule type" value="Genomic_DNA"/>
</dbReference>
<dbReference type="PANTHER" id="PTHR15020">
    <property type="entry name" value="FLAVIN REDUCTASE-RELATED"/>
    <property type="match status" value="1"/>
</dbReference>
<accession>A0ABT3WU05</accession>
<keyword evidence="3" id="KW-1185">Reference proteome</keyword>
<name>A0ABT3WU05_9CORY</name>
<dbReference type="PANTHER" id="PTHR15020:SF50">
    <property type="entry name" value="UPF0659 PROTEIN YMR090W"/>
    <property type="match status" value="1"/>
</dbReference>